<feature type="region of interest" description="Disordered" evidence="1">
    <location>
        <begin position="1"/>
        <end position="53"/>
    </location>
</feature>
<reference evidence="3" key="1">
    <citation type="journal article" date="2020" name="Stud. Mycol.">
        <title>101 Dothideomycetes genomes: a test case for predicting lifestyles and emergence of pathogens.</title>
        <authorList>
            <person name="Haridas S."/>
            <person name="Albert R."/>
            <person name="Binder M."/>
            <person name="Bloem J."/>
            <person name="Labutti K."/>
            <person name="Salamov A."/>
            <person name="Andreopoulos B."/>
            <person name="Baker S."/>
            <person name="Barry K."/>
            <person name="Bills G."/>
            <person name="Bluhm B."/>
            <person name="Cannon C."/>
            <person name="Castanera R."/>
            <person name="Culley D."/>
            <person name="Daum C."/>
            <person name="Ezra D."/>
            <person name="Gonzalez J."/>
            <person name="Henrissat B."/>
            <person name="Kuo A."/>
            <person name="Liang C."/>
            <person name="Lipzen A."/>
            <person name="Lutzoni F."/>
            <person name="Magnuson J."/>
            <person name="Mondo S."/>
            <person name="Nolan M."/>
            <person name="Ohm R."/>
            <person name="Pangilinan J."/>
            <person name="Park H.-J."/>
            <person name="Ramirez L."/>
            <person name="Alfaro M."/>
            <person name="Sun H."/>
            <person name="Tritt A."/>
            <person name="Yoshinaga Y."/>
            <person name="Zwiers L.-H."/>
            <person name="Turgeon B."/>
            <person name="Goodwin S."/>
            <person name="Spatafora J."/>
            <person name="Crous P."/>
            <person name="Grigoriev I."/>
        </authorList>
    </citation>
    <scope>NUCLEOTIDE SEQUENCE</scope>
    <source>
        <strain evidence="3">CBS 627.86</strain>
    </source>
</reference>
<evidence type="ECO:0000313" key="4">
    <source>
        <dbReference type="Proteomes" id="UP000799770"/>
    </source>
</evidence>
<sequence length="148" mass="16922">MPATQSEHLSRLSHSRNPQRVDLPEDYRDPNHPLHPGDVEAQQDFKLPPEPRRVDKHTMRNTICYVLLASIFLTLLALAIMSGIAFTRRKTPPAFHPLDVLEPTTEYITRVVTLMTQLEKEDVTMQRTRTVAVTMTSQGKSTDELVEF</sequence>
<dbReference type="EMBL" id="ML977319">
    <property type="protein sequence ID" value="KAF2117188.1"/>
    <property type="molecule type" value="Genomic_DNA"/>
</dbReference>
<dbReference type="Proteomes" id="UP000799770">
    <property type="component" value="Unassembled WGS sequence"/>
</dbReference>
<keyword evidence="4" id="KW-1185">Reference proteome</keyword>
<feature type="compositionally biased region" description="Basic and acidic residues" evidence="1">
    <location>
        <begin position="22"/>
        <end position="38"/>
    </location>
</feature>
<protein>
    <submittedName>
        <fullName evidence="3">Uncharacterized protein</fullName>
    </submittedName>
</protein>
<proteinExistence type="predicted"/>
<keyword evidence="2" id="KW-0812">Transmembrane</keyword>
<keyword evidence="2" id="KW-0472">Membrane</keyword>
<name>A0A6A5ZFQ2_9PLEO</name>
<evidence type="ECO:0000256" key="1">
    <source>
        <dbReference type="SAM" id="MobiDB-lite"/>
    </source>
</evidence>
<evidence type="ECO:0000256" key="2">
    <source>
        <dbReference type="SAM" id="Phobius"/>
    </source>
</evidence>
<feature type="transmembrane region" description="Helical" evidence="2">
    <location>
        <begin position="62"/>
        <end position="86"/>
    </location>
</feature>
<keyword evidence="2" id="KW-1133">Transmembrane helix</keyword>
<dbReference type="AlphaFoldDB" id="A0A6A5ZFQ2"/>
<accession>A0A6A5ZFQ2</accession>
<gene>
    <name evidence="3" type="ORF">BDV96DRAFT_644619</name>
</gene>
<organism evidence="3 4">
    <name type="scientific">Lophiotrema nucula</name>
    <dbReference type="NCBI Taxonomy" id="690887"/>
    <lineage>
        <taxon>Eukaryota</taxon>
        <taxon>Fungi</taxon>
        <taxon>Dikarya</taxon>
        <taxon>Ascomycota</taxon>
        <taxon>Pezizomycotina</taxon>
        <taxon>Dothideomycetes</taxon>
        <taxon>Pleosporomycetidae</taxon>
        <taxon>Pleosporales</taxon>
        <taxon>Lophiotremataceae</taxon>
        <taxon>Lophiotrema</taxon>
    </lineage>
</organism>
<evidence type="ECO:0000313" key="3">
    <source>
        <dbReference type="EMBL" id="KAF2117188.1"/>
    </source>
</evidence>